<evidence type="ECO:0000313" key="3">
    <source>
        <dbReference type="Proteomes" id="UP000527143"/>
    </source>
</evidence>
<evidence type="ECO:0000256" key="1">
    <source>
        <dbReference type="SAM" id="SignalP"/>
    </source>
</evidence>
<comment type="caution">
    <text evidence="2">The sequence shown here is derived from an EMBL/GenBank/DDBJ whole genome shotgun (WGS) entry which is preliminary data.</text>
</comment>
<proteinExistence type="predicted"/>
<dbReference type="Proteomes" id="UP000527143">
    <property type="component" value="Unassembled WGS sequence"/>
</dbReference>
<name>A0A840YJF2_9SPHN</name>
<dbReference type="AlphaFoldDB" id="A0A840YJF2"/>
<keyword evidence="1" id="KW-0732">Signal</keyword>
<keyword evidence="3" id="KW-1185">Reference proteome</keyword>
<dbReference type="RefSeq" id="WP_184087645.1">
    <property type="nucleotide sequence ID" value="NZ_JACIJF010000006.1"/>
</dbReference>
<feature type="chain" id="PRO_5032672929" description="DUF1579 domain-containing protein" evidence="1">
    <location>
        <begin position="19"/>
        <end position="160"/>
    </location>
</feature>
<evidence type="ECO:0008006" key="4">
    <source>
        <dbReference type="Google" id="ProtNLM"/>
    </source>
</evidence>
<reference evidence="2 3" key="1">
    <citation type="submission" date="2020-08" db="EMBL/GenBank/DDBJ databases">
        <title>Genomic Encyclopedia of Type Strains, Phase IV (KMG-IV): sequencing the most valuable type-strain genomes for metagenomic binning, comparative biology and taxonomic classification.</title>
        <authorList>
            <person name="Goeker M."/>
        </authorList>
    </citation>
    <scope>NUCLEOTIDE SEQUENCE [LARGE SCALE GENOMIC DNA]</scope>
    <source>
        <strain evidence="2 3">DSM 26736</strain>
    </source>
</reference>
<gene>
    <name evidence="2" type="ORF">FHT02_002349</name>
</gene>
<accession>A0A840YJF2</accession>
<dbReference type="EMBL" id="JACIJF010000006">
    <property type="protein sequence ID" value="MBB5711108.1"/>
    <property type="molecule type" value="Genomic_DNA"/>
</dbReference>
<organism evidence="2 3">
    <name type="scientific">Sphingomonas xinjiangensis</name>
    <dbReference type="NCBI Taxonomy" id="643568"/>
    <lineage>
        <taxon>Bacteria</taxon>
        <taxon>Pseudomonadati</taxon>
        <taxon>Pseudomonadota</taxon>
        <taxon>Alphaproteobacteria</taxon>
        <taxon>Sphingomonadales</taxon>
        <taxon>Sphingomonadaceae</taxon>
        <taxon>Sphingomonas</taxon>
    </lineage>
</organism>
<feature type="signal peptide" evidence="1">
    <location>
        <begin position="1"/>
        <end position="18"/>
    </location>
</feature>
<sequence>MLTPLAVLALIAADPAHAALTGLAGCWEAPGAVMGKPVRTRVRGSWRLGERYLMLEMHGLDPGDPYDAAVVMGHHDQTKLSGWWMDSFGAGYSTAGNGMVESGALRIDYRYPESTYRNVLTPEGQGWRWTIVEQKPGTPDKPFAAYTLTRSPCNGSEATF</sequence>
<evidence type="ECO:0000313" key="2">
    <source>
        <dbReference type="EMBL" id="MBB5711108.1"/>
    </source>
</evidence>
<protein>
    <recommendedName>
        <fullName evidence="4">DUF1579 domain-containing protein</fullName>
    </recommendedName>
</protein>